<sequence length="214" mass="24743">MMQQGQNNLPGELNTPGDDIRTDNARFFHSDAHFNELYPPEIVSLSRRHWTPLPIARKVAAFLAVGNAQVLDIGCGVGKFCLAAGHIAPNGTFYGVEQRKRLLRHAEKAKKALRLDNVHFINANFTQLNFREFDHFYFYNAFYENLDGTDKIDDSIDYSAELFHYYNRFLHRQLDQKPAGTRLVTFHSLEDEVPRDFHVVDSTHSNLLKFWIKS</sequence>
<dbReference type="Gene3D" id="3.40.50.150">
    <property type="entry name" value="Vaccinia Virus protein VP39"/>
    <property type="match status" value="1"/>
</dbReference>
<keyword evidence="4" id="KW-1185">Reference proteome</keyword>
<dbReference type="Pfam" id="PF13847">
    <property type="entry name" value="Methyltransf_31"/>
    <property type="match status" value="1"/>
</dbReference>
<reference evidence="3 4" key="1">
    <citation type="submission" date="2024-03" db="EMBL/GenBank/DDBJ databases">
        <title>Chitinophaga caseinilytica sp. nov., a casein hydrolysing bacterium isolated from forest soil.</title>
        <authorList>
            <person name="Lee D.S."/>
            <person name="Han D.M."/>
            <person name="Baek J.H."/>
            <person name="Choi D.G."/>
            <person name="Jeon J.H."/>
            <person name="Jeon C.O."/>
        </authorList>
    </citation>
    <scope>NUCLEOTIDE SEQUENCE [LARGE SCALE GENOMIC DNA]</scope>
    <source>
        <strain evidence="3 4">KACC 19118</strain>
    </source>
</reference>
<evidence type="ECO:0000259" key="2">
    <source>
        <dbReference type="Pfam" id="PF13847"/>
    </source>
</evidence>
<feature type="domain" description="Methyltransferase" evidence="2">
    <location>
        <begin position="67"/>
        <end position="134"/>
    </location>
</feature>
<keyword evidence="3" id="KW-0808">Transferase</keyword>
<dbReference type="CDD" id="cd02440">
    <property type="entry name" value="AdoMet_MTases"/>
    <property type="match status" value="1"/>
</dbReference>
<evidence type="ECO:0000256" key="1">
    <source>
        <dbReference type="SAM" id="MobiDB-lite"/>
    </source>
</evidence>
<evidence type="ECO:0000313" key="4">
    <source>
        <dbReference type="Proteomes" id="UP001449657"/>
    </source>
</evidence>
<protein>
    <submittedName>
        <fullName evidence="3">Class I SAM-dependent methyltransferase</fullName>
        <ecNumber evidence="3">2.1.1.-</ecNumber>
    </submittedName>
</protein>
<dbReference type="GO" id="GO:0008168">
    <property type="term" value="F:methyltransferase activity"/>
    <property type="evidence" value="ECO:0007669"/>
    <property type="project" value="UniProtKB-KW"/>
</dbReference>
<dbReference type="InterPro" id="IPR025714">
    <property type="entry name" value="Methyltranfer_dom"/>
</dbReference>
<dbReference type="Proteomes" id="UP001449657">
    <property type="component" value="Chromosome"/>
</dbReference>
<name>A0ABZ2YWV9_9BACT</name>
<keyword evidence="3" id="KW-0489">Methyltransferase</keyword>
<dbReference type="SUPFAM" id="SSF53335">
    <property type="entry name" value="S-adenosyl-L-methionine-dependent methyltransferases"/>
    <property type="match status" value="1"/>
</dbReference>
<dbReference type="RefSeq" id="WP_341839053.1">
    <property type="nucleotide sequence ID" value="NZ_CP149792.1"/>
</dbReference>
<dbReference type="GO" id="GO:0032259">
    <property type="term" value="P:methylation"/>
    <property type="evidence" value="ECO:0007669"/>
    <property type="project" value="UniProtKB-KW"/>
</dbReference>
<feature type="region of interest" description="Disordered" evidence="1">
    <location>
        <begin position="1"/>
        <end position="20"/>
    </location>
</feature>
<organism evidence="3 4">
    <name type="scientific">Chitinophaga caseinilytica</name>
    <dbReference type="NCBI Taxonomy" id="2267521"/>
    <lineage>
        <taxon>Bacteria</taxon>
        <taxon>Pseudomonadati</taxon>
        <taxon>Bacteroidota</taxon>
        <taxon>Chitinophagia</taxon>
        <taxon>Chitinophagales</taxon>
        <taxon>Chitinophagaceae</taxon>
        <taxon>Chitinophaga</taxon>
    </lineage>
</organism>
<gene>
    <name evidence="3" type="ORF">WJU22_15295</name>
</gene>
<dbReference type="EMBL" id="CP150096">
    <property type="protein sequence ID" value="WZN44263.1"/>
    <property type="molecule type" value="Genomic_DNA"/>
</dbReference>
<evidence type="ECO:0000313" key="3">
    <source>
        <dbReference type="EMBL" id="WZN44263.1"/>
    </source>
</evidence>
<proteinExistence type="predicted"/>
<dbReference type="EC" id="2.1.1.-" evidence="3"/>
<dbReference type="InterPro" id="IPR029063">
    <property type="entry name" value="SAM-dependent_MTases_sf"/>
</dbReference>
<accession>A0ABZ2YWV9</accession>